<comment type="caution">
    <text evidence="9">The sequence shown here is derived from an EMBL/GenBank/DDBJ whole genome shotgun (WGS) entry which is preliminary data.</text>
</comment>
<evidence type="ECO:0000256" key="3">
    <source>
        <dbReference type="ARBA" id="ARBA00022737"/>
    </source>
</evidence>
<evidence type="ECO:0000256" key="4">
    <source>
        <dbReference type="ARBA" id="ARBA00022771"/>
    </source>
</evidence>
<dbReference type="PANTHER" id="PTHR40626">
    <property type="entry name" value="MIP31509P"/>
    <property type="match status" value="1"/>
</dbReference>
<dbReference type="CDD" id="cd12148">
    <property type="entry name" value="fungal_TF_MHR"/>
    <property type="match status" value="1"/>
</dbReference>
<keyword evidence="5" id="KW-0862">Zinc</keyword>
<organism evidence="9 10">
    <name type="scientific">Exophiala bonariae</name>
    <dbReference type="NCBI Taxonomy" id="1690606"/>
    <lineage>
        <taxon>Eukaryota</taxon>
        <taxon>Fungi</taxon>
        <taxon>Dikarya</taxon>
        <taxon>Ascomycota</taxon>
        <taxon>Pezizomycotina</taxon>
        <taxon>Eurotiomycetes</taxon>
        <taxon>Chaetothyriomycetidae</taxon>
        <taxon>Chaetothyriales</taxon>
        <taxon>Herpotrichiellaceae</taxon>
        <taxon>Exophiala</taxon>
    </lineage>
</organism>
<evidence type="ECO:0000313" key="9">
    <source>
        <dbReference type="EMBL" id="KAK5059884.1"/>
    </source>
</evidence>
<evidence type="ECO:0000259" key="8">
    <source>
        <dbReference type="Pfam" id="PF04082"/>
    </source>
</evidence>
<sequence>MESDSYEESIRGGATQSLPIFIRILSSFAITGIFDPEFAIPVSSKPPTRGNSGHDGGQLLTWGLPDCITMMDAEGATTSCTSLADLGLGDRSSQCAYEACNLIDENPEVDTLQNTQNSMEATEPWTASSEPSLSTEYDECSRVSNEILSRLRSEISQRRTGQGSYPQQGTSQLTDECFALFGPSSLKKFTQEYWSTWYIHWPVLHRATFQISIASTGLVASLVLLAASYSPDAATRELARYWADAVEAMVFEDEFFGSNTVYSALNGACLEKRLRALQAAHAMCIYQTFEGNHAARRRIRRGRFNEVVAMARELGFQNGRHTDLQYVTEDTFDWKEFILKEELIRTLTYMVVLDSGFIIIYNSVPRVMVPEIQADLVCPEACFQATTESECLHHLLAWISHPLWKGRRMSIADAVQVLSRNDLDSETQQMFTQFGDLNLFVLTSALHSTVFYIRNSIFPFDQASAVLNIMRNWRRIWMLRELMRFQELFGTPAQPLENGSVQGERWKQTGFMKDALQFWLLAQVMLDSKNSGRLDKRSGSSDNSSPCQFDQPSMRDLKRYLGKLGGIST</sequence>
<evidence type="ECO:0000256" key="6">
    <source>
        <dbReference type="ARBA" id="ARBA00023242"/>
    </source>
</evidence>
<dbReference type="GO" id="GO:0008270">
    <property type="term" value="F:zinc ion binding"/>
    <property type="evidence" value="ECO:0007669"/>
    <property type="project" value="UniProtKB-KW"/>
</dbReference>
<feature type="compositionally biased region" description="Polar residues" evidence="7">
    <location>
        <begin position="540"/>
        <end position="551"/>
    </location>
</feature>
<dbReference type="Pfam" id="PF04082">
    <property type="entry name" value="Fungal_trans"/>
    <property type="match status" value="1"/>
</dbReference>
<dbReference type="GO" id="GO:0000981">
    <property type="term" value="F:DNA-binding transcription factor activity, RNA polymerase II-specific"/>
    <property type="evidence" value="ECO:0007669"/>
    <property type="project" value="InterPro"/>
</dbReference>
<feature type="region of interest" description="Disordered" evidence="7">
    <location>
        <begin position="532"/>
        <end position="552"/>
    </location>
</feature>
<keyword evidence="2" id="KW-0479">Metal-binding</keyword>
<dbReference type="Proteomes" id="UP001358417">
    <property type="component" value="Unassembled WGS sequence"/>
</dbReference>
<evidence type="ECO:0000313" key="10">
    <source>
        <dbReference type="Proteomes" id="UP001358417"/>
    </source>
</evidence>
<proteinExistence type="predicted"/>
<dbReference type="PANTHER" id="PTHR40626:SF3">
    <property type="entry name" value="TRANSCRIPTION FACTOR WITH C2H2 AND ZN(2)-CYS(6) DNA BINDING DOMAIN (EUROFUNG)-RELATED"/>
    <property type="match status" value="1"/>
</dbReference>
<dbReference type="GeneID" id="89977925"/>
<evidence type="ECO:0000256" key="5">
    <source>
        <dbReference type="ARBA" id="ARBA00022833"/>
    </source>
</evidence>
<feature type="domain" description="Xylanolytic transcriptional activator regulatory" evidence="8">
    <location>
        <begin position="191"/>
        <end position="457"/>
    </location>
</feature>
<dbReference type="GO" id="GO:0000785">
    <property type="term" value="C:chromatin"/>
    <property type="evidence" value="ECO:0007669"/>
    <property type="project" value="TreeGrafter"/>
</dbReference>
<reference evidence="9 10" key="1">
    <citation type="submission" date="2023-08" db="EMBL/GenBank/DDBJ databases">
        <title>Black Yeasts Isolated from many extreme environments.</title>
        <authorList>
            <person name="Coleine C."/>
            <person name="Stajich J.E."/>
            <person name="Selbmann L."/>
        </authorList>
    </citation>
    <scope>NUCLEOTIDE SEQUENCE [LARGE SCALE GENOMIC DNA]</scope>
    <source>
        <strain evidence="9 10">CCFEE 5792</strain>
    </source>
</reference>
<keyword evidence="6" id="KW-0539">Nucleus</keyword>
<evidence type="ECO:0000256" key="7">
    <source>
        <dbReference type="SAM" id="MobiDB-lite"/>
    </source>
</evidence>
<keyword evidence="3" id="KW-0677">Repeat</keyword>
<dbReference type="AlphaFoldDB" id="A0AAV9NKC3"/>
<dbReference type="RefSeq" id="XP_064709705.1">
    <property type="nucleotide sequence ID" value="XM_064853306.1"/>
</dbReference>
<dbReference type="GO" id="GO:0006351">
    <property type="term" value="P:DNA-templated transcription"/>
    <property type="evidence" value="ECO:0007669"/>
    <property type="project" value="InterPro"/>
</dbReference>
<evidence type="ECO:0000256" key="2">
    <source>
        <dbReference type="ARBA" id="ARBA00022723"/>
    </source>
</evidence>
<dbReference type="InterPro" id="IPR007219">
    <property type="entry name" value="XnlR_reg_dom"/>
</dbReference>
<dbReference type="EMBL" id="JAVRRD010000004">
    <property type="protein sequence ID" value="KAK5059884.1"/>
    <property type="molecule type" value="Genomic_DNA"/>
</dbReference>
<dbReference type="GO" id="GO:0005634">
    <property type="term" value="C:nucleus"/>
    <property type="evidence" value="ECO:0007669"/>
    <property type="project" value="UniProtKB-SubCell"/>
</dbReference>
<accession>A0AAV9NKC3</accession>
<evidence type="ECO:0000256" key="1">
    <source>
        <dbReference type="ARBA" id="ARBA00004123"/>
    </source>
</evidence>
<dbReference type="InterPro" id="IPR051059">
    <property type="entry name" value="VerF-like"/>
</dbReference>
<protein>
    <recommendedName>
        <fullName evidence="8">Xylanolytic transcriptional activator regulatory domain-containing protein</fullName>
    </recommendedName>
</protein>
<keyword evidence="4" id="KW-0863">Zinc-finger</keyword>
<keyword evidence="10" id="KW-1185">Reference proteome</keyword>
<dbReference type="GO" id="GO:0000978">
    <property type="term" value="F:RNA polymerase II cis-regulatory region sequence-specific DNA binding"/>
    <property type="evidence" value="ECO:0007669"/>
    <property type="project" value="InterPro"/>
</dbReference>
<gene>
    <name evidence="9" type="ORF">LTR84_009767</name>
</gene>
<name>A0AAV9NKC3_9EURO</name>
<comment type="subcellular location">
    <subcellularLocation>
        <location evidence="1">Nucleus</location>
    </subcellularLocation>
</comment>